<evidence type="ECO:0000256" key="10">
    <source>
        <dbReference type="ARBA" id="ARBA00033610"/>
    </source>
</evidence>
<evidence type="ECO:0000256" key="1">
    <source>
        <dbReference type="ARBA" id="ARBA00002577"/>
    </source>
</evidence>
<dbReference type="EMBL" id="NIVC01000517">
    <property type="protein sequence ID" value="PAA81669.1"/>
    <property type="molecule type" value="Genomic_DNA"/>
</dbReference>
<keyword evidence="6" id="KW-0456">Lyase</keyword>
<dbReference type="AlphaFoldDB" id="A0A267G8M4"/>
<evidence type="ECO:0000256" key="13">
    <source>
        <dbReference type="PIRSR" id="PIRSR001365-2"/>
    </source>
</evidence>
<accession>A0A267G8M4</accession>
<comment type="catalytic activity">
    <reaction evidence="10">
        <text>(4R)-4-hydroxy-2-oxoglutarate = glyoxylate + pyruvate</text>
        <dbReference type="Rhea" id="RHEA:30687"/>
        <dbReference type="ChEBI" id="CHEBI:15361"/>
        <dbReference type="ChEBI" id="CHEBI:36655"/>
        <dbReference type="ChEBI" id="CHEBI:62213"/>
        <dbReference type="EC" id="4.1.3.16"/>
    </reaction>
</comment>
<evidence type="ECO:0000256" key="2">
    <source>
        <dbReference type="ARBA" id="ARBA00007592"/>
    </source>
</evidence>
<dbReference type="InterPro" id="IPR020625">
    <property type="entry name" value="Schiff_base-form_aldolases_AS"/>
</dbReference>
<protein>
    <recommendedName>
        <fullName evidence="5">4-hydroxy-2-oxoglutarate aldolase, mitochondrial</fullName>
        <ecNumber evidence="4">4.1.3.16</ecNumber>
    </recommendedName>
    <alternativeName>
        <fullName evidence="9">Dihydrodipicolinate synthase-like</fullName>
    </alternativeName>
    <alternativeName>
        <fullName evidence="8">Probable 2-keto-4-hydroxyglutarate aldolase</fullName>
    </alternativeName>
</protein>
<evidence type="ECO:0000256" key="12">
    <source>
        <dbReference type="PIRSR" id="PIRSR001365-1"/>
    </source>
</evidence>
<dbReference type="CDD" id="cd00408">
    <property type="entry name" value="DHDPS-like"/>
    <property type="match status" value="1"/>
</dbReference>
<dbReference type="PANTHER" id="PTHR12128">
    <property type="entry name" value="DIHYDRODIPICOLINATE SYNTHASE"/>
    <property type="match status" value="1"/>
</dbReference>
<dbReference type="GO" id="GO:0008700">
    <property type="term" value="F:(R,S)-4-hydroxy-2-oxoglutarate aldolase activity"/>
    <property type="evidence" value="ECO:0007669"/>
    <property type="project" value="UniProtKB-EC"/>
</dbReference>
<comment type="subunit">
    <text evidence="3">Homotetramer.</text>
</comment>
<evidence type="ECO:0000256" key="9">
    <source>
        <dbReference type="ARBA" id="ARBA00032879"/>
    </source>
</evidence>
<dbReference type="PROSITE" id="PS00666">
    <property type="entry name" value="DHDPS_2"/>
    <property type="match status" value="1"/>
</dbReference>
<gene>
    <name evidence="14" type="ORF">BOX15_Mlig012329g1</name>
</gene>
<keyword evidence="15" id="KW-1185">Reference proteome</keyword>
<name>A0A267G8M4_9PLAT</name>
<dbReference type="PANTHER" id="PTHR12128:SF66">
    <property type="entry name" value="4-HYDROXY-2-OXOGLUTARATE ALDOLASE, MITOCHONDRIAL"/>
    <property type="match status" value="1"/>
</dbReference>
<evidence type="ECO:0000313" key="14">
    <source>
        <dbReference type="EMBL" id="PAA81669.1"/>
    </source>
</evidence>
<dbReference type="InterPro" id="IPR002220">
    <property type="entry name" value="DapA-like"/>
</dbReference>
<evidence type="ECO:0000256" key="5">
    <source>
        <dbReference type="ARBA" id="ARBA00018425"/>
    </source>
</evidence>
<dbReference type="PIRSF" id="PIRSF001365">
    <property type="entry name" value="DHDPS"/>
    <property type="match status" value="1"/>
</dbReference>
<dbReference type="EC" id="4.1.3.16" evidence="4"/>
<comment type="function">
    <text evidence="1">Catalyzes the final step in the metabolic pathway of hydroxyproline.</text>
</comment>
<dbReference type="SMART" id="SM01130">
    <property type="entry name" value="DHDPS"/>
    <property type="match status" value="1"/>
</dbReference>
<evidence type="ECO:0000256" key="7">
    <source>
        <dbReference type="ARBA" id="ARBA00023270"/>
    </source>
</evidence>
<evidence type="ECO:0000313" key="15">
    <source>
        <dbReference type="Proteomes" id="UP000215902"/>
    </source>
</evidence>
<keyword evidence="7" id="KW-0704">Schiff base</keyword>
<reference evidence="14 15" key="1">
    <citation type="submission" date="2017-06" db="EMBL/GenBank/DDBJ databases">
        <title>A platform for efficient transgenesis in Macrostomum lignano, a flatworm model organism for stem cell research.</title>
        <authorList>
            <person name="Berezikov E."/>
        </authorList>
    </citation>
    <scope>NUCLEOTIDE SEQUENCE [LARGE SCALE GENOMIC DNA]</scope>
    <source>
        <strain evidence="14">DV1</strain>
        <tissue evidence="14">Whole organism</tissue>
    </source>
</reference>
<comment type="caution">
    <text evidence="14">The sequence shown here is derived from an EMBL/GenBank/DDBJ whole genome shotgun (WGS) entry which is preliminary data.</text>
</comment>
<organism evidence="14 15">
    <name type="scientific">Macrostomum lignano</name>
    <dbReference type="NCBI Taxonomy" id="282301"/>
    <lineage>
        <taxon>Eukaryota</taxon>
        <taxon>Metazoa</taxon>
        <taxon>Spiralia</taxon>
        <taxon>Lophotrochozoa</taxon>
        <taxon>Platyhelminthes</taxon>
        <taxon>Rhabditophora</taxon>
        <taxon>Macrostomorpha</taxon>
        <taxon>Macrostomida</taxon>
        <taxon>Macrostomidae</taxon>
        <taxon>Macrostomum</taxon>
    </lineage>
</organism>
<sequence length="322" mass="34446">IMNSLLKLNKVIRSSKMVLRSMSSIKLAGVLPPIPTPFNAKEDIDFDKLQINFEVWNKHSLAGYVVIGTNGESASLTLDEKAALVTKCRQLMKPGSLLVAGAGCETTRATLATCERLVEAGADALLVLNPSFFRNHISEEALYDHYMTVAKQSPRPIILYNMPASTGYDLPVSLMARLADHPNIAGVKDSSGDVVKLATVVDAVRPGFQVLSGTGSVLHPGLQLGCVGGVCAIANVLPGPTAQLYHLHCSGDHEAAAQLQRRIIGPNGLVTRRLGVPGLKAAMELFGMYGGPCRLPLAPLSKEKRAELRAEFERNGFQPVSA</sequence>
<comment type="similarity">
    <text evidence="2">Belongs to the DapA family.</text>
</comment>
<feature type="active site" description="Schiff-base intermediate with substrate" evidence="12">
    <location>
        <position position="188"/>
    </location>
</feature>
<feature type="binding site" evidence="13">
    <location>
        <position position="230"/>
    </location>
    <ligand>
        <name>pyruvate</name>
        <dbReference type="ChEBI" id="CHEBI:15361"/>
    </ligand>
</feature>
<dbReference type="Pfam" id="PF00701">
    <property type="entry name" value="DHDPS"/>
    <property type="match status" value="1"/>
</dbReference>
<dbReference type="Proteomes" id="UP000215902">
    <property type="component" value="Unassembled WGS sequence"/>
</dbReference>
<feature type="non-terminal residue" evidence="14">
    <location>
        <position position="1"/>
    </location>
</feature>
<dbReference type="OrthoDB" id="191315at2759"/>
<evidence type="ECO:0000256" key="3">
    <source>
        <dbReference type="ARBA" id="ARBA00011881"/>
    </source>
</evidence>
<dbReference type="STRING" id="282301.A0A267G8M4"/>
<comment type="catalytic activity">
    <reaction evidence="11">
        <text>(4S)-4-hydroxy-2-oxoglutarate = glyoxylate + pyruvate</text>
        <dbReference type="Rhea" id="RHEA:35639"/>
        <dbReference type="ChEBI" id="CHEBI:15361"/>
        <dbReference type="ChEBI" id="CHEBI:36655"/>
        <dbReference type="ChEBI" id="CHEBI:71685"/>
        <dbReference type="EC" id="4.1.3.16"/>
    </reaction>
</comment>
<proteinExistence type="inferred from homology"/>
<dbReference type="GO" id="GO:0008840">
    <property type="term" value="F:4-hydroxy-tetrahydrodipicolinate synthase activity"/>
    <property type="evidence" value="ECO:0007669"/>
    <property type="project" value="TreeGrafter"/>
</dbReference>
<evidence type="ECO:0000256" key="8">
    <source>
        <dbReference type="ARBA" id="ARBA00030874"/>
    </source>
</evidence>
<dbReference type="PRINTS" id="PR00146">
    <property type="entry name" value="DHPICSNTHASE"/>
</dbReference>
<evidence type="ECO:0000256" key="4">
    <source>
        <dbReference type="ARBA" id="ARBA00012215"/>
    </source>
</evidence>
<dbReference type="SUPFAM" id="SSF51569">
    <property type="entry name" value="Aldolase"/>
    <property type="match status" value="1"/>
</dbReference>
<feature type="active site" description="Proton donor/acceptor" evidence="12">
    <location>
        <position position="160"/>
    </location>
</feature>
<dbReference type="InterPro" id="IPR013785">
    <property type="entry name" value="Aldolase_TIM"/>
</dbReference>
<dbReference type="Gene3D" id="3.20.20.70">
    <property type="entry name" value="Aldolase class I"/>
    <property type="match status" value="1"/>
</dbReference>
<evidence type="ECO:0000256" key="6">
    <source>
        <dbReference type="ARBA" id="ARBA00023239"/>
    </source>
</evidence>
<dbReference type="GO" id="GO:0044281">
    <property type="term" value="P:small molecule metabolic process"/>
    <property type="evidence" value="ECO:0007669"/>
    <property type="project" value="UniProtKB-ARBA"/>
</dbReference>
<evidence type="ECO:0000256" key="11">
    <source>
        <dbReference type="ARBA" id="ARBA00033613"/>
    </source>
</evidence>